<keyword evidence="3" id="KW-1185">Reference proteome</keyword>
<protein>
    <submittedName>
        <fullName evidence="2">Uncharacterized protein</fullName>
    </submittedName>
</protein>
<proteinExistence type="predicted"/>
<dbReference type="HOGENOM" id="CLU_2988955_0_0_11"/>
<accession>Q8FNY9</accession>
<organism evidence="2 3">
    <name type="scientific">Corynebacterium efficiens (strain DSM 44549 / YS-314 / AJ 12310 / JCM 11189 / NBRC 100395)</name>
    <dbReference type="NCBI Taxonomy" id="196164"/>
    <lineage>
        <taxon>Bacteria</taxon>
        <taxon>Bacillati</taxon>
        <taxon>Actinomycetota</taxon>
        <taxon>Actinomycetes</taxon>
        <taxon>Mycobacteriales</taxon>
        <taxon>Corynebacteriaceae</taxon>
        <taxon>Corynebacterium</taxon>
    </lineage>
</organism>
<dbReference type="STRING" id="196164.gene:10742432"/>
<dbReference type="EMBL" id="BA000035">
    <property type="protein sequence ID" value="BAC18814.1"/>
    <property type="molecule type" value="Genomic_DNA"/>
</dbReference>
<name>Q8FNY9_COREF</name>
<dbReference type="KEGG" id="cef:CE2004"/>
<reference evidence="2 3" key="1">
    <citation type="journal article" date="2003" name="Genome Res.">
        <title>Comparative complete genome sequence analysis of the amino acid replacements responsible for the thermostability of Corynebacterium efficiens.</title>
        <authorList>
            <person name="Nishio Y."/>
            <person name="Nakamura Y."/>
            <person name="Kawarabayasi Y."/>
            <person name="Usuda Y."/>
            <person name="Kimura E."/>
            <person name="Sugimoto S."/>
            <person name="Matsui K."/>
            <person name="Yamagishi A."/>
            <person name="Kikuchi H."/>
            <person name="Ikeo K."/>
            <person name="Gojobori T."/>
        </authorList>
    </citation>
    <scope>NUCLEOTIDE SEQUENCE [LARGE SCALE GENOMIC DNA]</scope>
    <source>
        <strain evidence="3">DSM 44549 / YS-314 / AJ 12310 / JCM 11189 / NBRC 100395</strain>
    </source>
</reference>
<sequence length="57" mass="6183">MWGLLQKAGGVKKTPDAPVAIPPDDPVSGCFTPHGDLLYSPPVGKRIWVQNRVFPLD</sequence>
<dbReference type="Proteomes" id="UP000001409">
    <property type="component" value="Chromosome"/>
</dbReference>
<evidence type="ECO:0000313" key="2">
    <source>
        <dbReference type="EMBL" id="BAC18814.1"/>
    </source>
</evidence>
<evidence type="ECO:0000313" key="3">
    <source>
        <dbReference type="Proteomes" id="UP000001409"/>
    </source>
</evidence>
<dbReference type="AlphaFoldDB" id="Q8FNY9"/>
<evidence type="ECO:0000256" key="1">
    <source>
        <dbReference type="SAM" id="MobiDB-lite"/>
    </source>
</evidence>
<feature type="region of interest" description="Disordered" evidence="1">
    <location>
        <begin position="1"/>
        <end position="25"/>
    </location>
</feature>